<organism evidence="1 2">
    <name type="scientific">Pseudoalteromonas lipolytica</name>
    <dbReference type="NCBI Taxonomy" id="570156"/>
    <lineage>
        <taxon>Bacteria</taxon>
        <taxon>Pseudomonadati</taxon>
        <taxon>Pseudomonadota</taxon>
        <taxon>Gammaproteobacteria</taxon>
        <taxon>Alteromonadales</taxon>
        <taxon>Pseudoalteromonadaceae</taxon>
        <taxon>Pseudoalteromonas</taxon>
    </lineage>
</organism>
<accession>A0A0N8HKR4</accession>
<dbReference type="InterPro" id="IPR009822">
    <property type="entry name" value="YaeQ"/>
</dbReference>
<proteinExistence type="predicted"/>
<protein>
    <recommendedName>
        <fullName evidence="3">YaeQ protein</fullName>
    </recommendedName>
</protein>
<dbReference type="SUPFAM" id="SSF52980">
    <property type="entry name" value="Restriction endonuclease-like"/>
    <property type="match status" value="1"/>
</dbReference>
<dbReference type="OrthoDB" id="6303441at2"/>
<comment type="caution">
    <text evidence="1">The sequence shown here is derived from an EMBL/GenBank/DDBJ whole genome shotgun (WGS) entry which is preliminary data.</text>
</comment>
<name>A0A0N8HKR4_9GAMM</name>
<dbReference type="EMBL" id="LJTC01000002">
    <property type="protein sequence ID" value="KPM84608.1"/>
    <property type="molecule type" value="Genomic_DNA"/>
</dbReference>
<dbReference type="InterPro" id="IPR011335">
    <property type="entry name" value="Restrct_endonuc-II-like"/>
</dbReference>
<dbReference type="Pfam" id="PF07152">
    <property type="entry name" value="YaeQ"/>
    <property type="match status" value="1"/>
</dbReference>
<dbReference type="PANTHER" id="PTHR38784">
    <property type="entry name" value="SUCROSE PHOSPHORYLASE"/>
    <property type="match status" value="1"/>
</dbReference>
<evidence type="ECO:0008006" key="3">
    <source>
        <dbReference type="Google" id="ProtNLM"/>
    </source>
</evidence>
<dbReference type="SMART" id="SM01322">
    <property type="entry name" value="YaeQ"/>
    <property type="match status" value="1"/>
</dbReference>
<evidence type="ECO:0000313" key="2">
    <source>
        <dbReference type="Proteomes" id="UP000050378"/>
    </source>
</evidence>
<dbReference type="Gene3D" id="3.10.640.10">
    <property type="entry name" value="Restriction endonuclease-like alpha-beta roll domain"/>
    <property type="match status" value="1"/>
</dbReference>
<dbReference type="Proteomes" id="UP000050378">
    <property type="component" value="Unassembled WGS sequence"/>
</dbReference>
<dbReference type="STRING" id="570156.AOG27_02090"/>
<reference evidence="1 2" key="1">
    <citation type="submission" date="2015-09" db="EMBL/GenBank/DDBJ databases">
        <title>Draft Genome Sequence of Pseudoalteromonas lipolytica UCD-48B.</title>
        <authorList>
            <person name="Krusor M."/>
            <person name="Coil D.A."/>
            <person name="Lang J.M."/>
            <person name="Eisen J.A."/>
            <person name="Alexiev A."/>
        </authorList>
    </citation>
    <scope>NUCLEOTIDE SEQUENCE [LARGE SCALE GENOMIC DNA]</scope>
    <source>
        <strain evidence="1 2">UCD-48B</strain>
    </source>
</reference>
<dbReference type="PATRIC" id="fig|570156.3.peg.411"/>
<dbReference type="AlphaFoldDB" id="A0A0N8HKR4"/>
<evidence type="ECO:0000313" key="1">
    <source>
        <dbReference type="EMBL" id="KPM84608.1"/>
    </source>
</evidence>
<dbReference type="InterPro" id="IPR038590">
    <property type="entry name" value="YaeQ_sf"/>
</dbReference>
<gene>
    <name evidence="1" type="ORF">AOG27_02090</name>
</gene>
<dbReference type="PANTHER" id="PTHR38784:SF1">
    <property type="entry name" value="SUCROSE PHOSPHORYLASE"/>
    <property type="match status" value="1"/>
</dbReference>
<dbReference type="RefSeq" id="WP_054551360.1">
    <property type="nucleotide sequence ID" value="NZ_LJTC01000002.1"/>
</dbReference>
<sequence>MSDKNRVFKANFTIADLREHRNHKEVFTTACDRRESYQHFVLKLLSYCLFSHNETAILNARFSHAEPDVSIKALDDHYQTWLAVDQPDIVQLNKIAKRVDELWVVTTLNNDWLKENEHQLELINNGHLIAFDNSFIEELASHLTKNLQWDVTIDQQMVSVSDKENFYQTSKLIWH</sequence>